<reference evidence="1" key="1">
    <citation type="journal article" date="2021" name="Proc. Natl. Acad. Sci. U.S.A.">
        <title>A Catalog of Tens of Thousands of Viruses from Human Metagenomes Reveals Hidden Associations with Chronic Diseases.</title>
        <authorList>
            <person name="Tisza M.J."/>
            <person name="Buck C.B."/>
        </authorList>
    </citation>
    <scope>NUCLEOTIDE SEQUENCE</scope>
    <source>
        <strain evidence="1">CtmTa7</strain>
    </source>
</reference>
<organism evidence="1">
    <name type="scientific">virus sp. ctmTa7</name>
    <dbReference type="NCBI Taxonomy" id="2828255"/>
    <lineage>
        <taxon>Viruses</taxon>
    </lineage>
</organism>
<dbReference type="EMBL" id="BK059091">
    <property type="protein sequence ID" value="DAE28857.1"/>
    <property type="molecule type" value="Genomic_DNA"/>
</dbReference>
<sequence length="66" mass="7526">MIKILKQYANEYVACLPVSCETEIMDEVINTIHELHLSEEKKAAAIEDANNEKVCNLTDTIEIEFI</sequence>
<protein>
    <submittedName>
        <fullName evidence="1">Uncharacterized protein</fullName>
    </submittedName>
</protein>
<proteinExistence type="predicted"/>
<evidence type="ECO:0000313" key="1">
    <source>
        <dbReference type="EMBL" id="DAE28857.1"/>
    </source>
</evidence>
<accession>A0A8S5RCP1</accession>
<name>A0A8S5RCP1_9VIRU</name>